<comment type="caution">
    <text evidence="1">The sequence shown here is derived from an EMBL/GenBank/DDBJ whole genome shotgun (WGS) entry which is preliminary data.</text>
</comment>
<name>A0A7C3KKN6_9CYAN</name>
<evidence type="ECO:0000313" key="1">
    <source>
        <dbReference type="EMBL" id="HFN01423.1"/>
    </source>
</evidence>
<proteinExistence type="predicted"/>
<accession>A0A7C3KKN6</accession>
<sequence>MKASSYFAIVAAFILVSGSEVGLTQSRSPLATVVSVTGKVEVKQGNAAYRQLKSGETLMQGDLMRSNRRSRGVIRCLANSSTWVVPDDGLPWGVANVCPVPRSQNRLIRSFNQRFSR</sequence>
<protein>
    <submittedName>
        <fullName evidence="1">Uncharacterized protein</fullName>
    </submittedName>
</protein>
<dbReference type="AlphaFoldDB" id="A0A7C3KKN6"/>
<reference evidence="1" key="1">
    <citation type="journal article" date="2020" name="mSystems">
        <title>Genome- and Community-Level Interaction Insights into Carbon Utilization and Element Cycling Functions of Hydrothermarchaeota in Hydrothermal Sediment.</title>
        <authorList>
            <person name="Zhou Z."/>
            <person name="Liu Y."/>
            <person name="Xu W."/>
            <person name="Pan J."/>
            <person name="Luo Z.H."/>
            <person name="Li M."/>
        </authorList>
    </citation>
    <scope>NUCLEOTIDE SEQUENCE [LARGE SCALE GENOMIC DNA]</scope>
    <source>
        <strain evidence="1">SpSt-418</strain>
    </source>
</reference>
<organism evidence="1">
    <name type="scientific">Oscillatoriales cyanobacterium SpSt-418</name>
    <dbReference type="NCBI Taxonomy" id="2282169"/>
    <lineage>
        <taxon>Bacteria</taxon>
        <taxon>Bacillati</taxon>
        <taxon>Cyanobacteriota</taxon>
        <taxon>Cyanophyceae</taxon>
        <taxon>Oscillatoriophycideae</taxon>
        <taxon>Oscillatoriales</taxon>
    </lineage>
</organism>
<dbReference type="EMBL" id="DSRU01000408">
    <property type="protein sequence ID" value="HFN01423.1"/>
    <property type="molecule type" value="Genomic_DNA"/>
</dbReference>
<gene>
    <name evidence="1" type="ORF">ENR64_27495</name>
</gene>